<dbReference type="InterPro" id="IPR003374">
    <property type="entry name" value="ApbE-like_sf"/>
</dbReference>
<keyword evidence="13" id="KW-1185">Reference proteome</keyword>
<evidence type="ECO:0000256" key="7">
    <source>
        <dbReference type="ARBA" id="ARBA00022827"/>
    </source>
</evidence>
<comment type="cofactor">
    <cofactor evidence="1">
        <name>Mg(2+)</name>
        <dbReference type="ChEBI" id="CHEBI:18420"/>
    </cofactor>
</comment>
<evidence type="ECO:0000256" key="2">
    <source>
        <dbReference type="ARBA" id="ARBA00011955"/>
    </source>
</evidence>
<dbReference type="Gene3D" id="3.10.520.10">
    <property type="entry name" value="ApbE-like domains"/>
    <property type="match status" value="1"/>
</dbReference>
<evidence type="ECO:0000256" key="1">
    <source>
        <dbReference type="ARBA" id="ARBA00001946"/>
    </source>
</evidence>
<evidence type="ECO:0000256" key="10">
    <source>
        <dbReference type="ARBA" id="ARBA00048540"/>
    </source>
</evidence>
<sequence>MTNMTKVKIIGAAILLFVISGVGYFVWSSASGSSTKDSLVTKTFLKFDTVIQLKLYGDEAAEKHLGDIEKLLDRIDQQINMSNPESEISRVNSAAGKEAIKVSQETFDLVKKSVEYAQATEGTFDPSIGSLVKLWRIGAGGQHPPADHLIEQAKSLVNYRDIELDEKNKTIKLAQAGMSIDLGAIGKGYAGDLVSAYLRQEKVSSAIIDLGGSTIMAIGSKPGGDVWRIGLQDPDRERGEQIAIVQLRDETIGTSGVYERYFIDNGIRYHHILDPNTGAPTQNGIKSVTIIGGTATAGDALSTAAIVKGLQEGLAFLEQTPDVEGMFIMEDNKVHVTSGLQGKIKLTSPEYTLADAD</sequence>
<evidence type="ECO:0000256" key="8">
    <source>
        <dbReference type="ARBA" id="ARBA00022842"/>
    </source>
</evidence>
<proteinExistence type="inferred from homology"/>
<protein>
    <recommendedName>
        <fullName evidence="3 11">FAD:protein FMN transferase</fullName>
        <ecNumber evidence="2 11">2.7.1.180</ecNumber>
    </recommendedName>
    <alternativeName>
        <fullName evidence="9 11">Flavin transferase</fullName>
    </alternativeName>
</protein>
<organism evidence="12 13">
    <name type="scientific">Paenibacillus melissococcoides</name>
    <dbReference type="NCBI Taxonomy" id="2912268"/>
    <lineage>
        <taxon>Bacteria</taxon>
        <taxon>Bacillati</taxon>
        <taxon>Bacillota</taxon>
        <taxon>Bacilli</taxon>
        <taxon>Bacillales</taxon>
        <taxon>Paenibacillaceae</taxon>
        <taxon>Paenibacillus</taxon>
    </lineage>
</organism>
<comment type="similarity">
    <text evidence="11">Belongs to the ApbE family.</text>
</comment>
<keyword evidence="5 11" id="KW-0808">Transferase</keyword>
<evidence type="ECO:0000256" key="11">
    <source>
        <dbReference type="PIRNR" id="PIRNR006268"/>
    </source>
</evidence>
<reference evidence="12" key="1">
    <citation type="submission" date="2022-06" db="EMBL/GenBank/DDBJ databases">
        <authorList>
            <person name="Dietemann V."/>
            <person name="Ory F."/>
            <person name="Dainat B."/>
            <person name="Oberhansli S."/>
        </authorList>
    </citation>
    <scope>NUCLEOTIDE SEQUENCE</scope>
    <source>
        <strain evidence="12">Ena-SAMPLE-TAB-26-04-2022-14:26:32:270-5432</strain>
    </source>
</reference>
<dbReference type="PANTHER" id="PTHR30040">
    <property type="entry name" value="THIAMINE BIOSYNTHESIS LIPOPROTEIN APBE"/>
    <property type="match status" value="1"/>
</dbReference>
<keyword evidence="7 11" id="KW-0274">FAD</keyword>
<comment type="catalytic activity">
    <reaction evidence="10 11">
        <text>L-threonyl-[protein] + FAD = FMN-L-threonyl-[protein] + AMP + H(+)</text>
        <dbReference type="Rhea" id="RHEA:36847"/>
        <dbReference type="Rhea" id="RHEA-COMP:11060"/>
        <dbReference type="Rhea" id="RHEA-COMP:11061"/>
        <dbReference type="ChEBI" id="CHEBI:15378"/>
        <dbReference type="ChEBI" id="CHEBI:30013"/>
        <dbReference type="ChEBI" id="CHEBI:57692"/>
        <dbReference type="ChEBI" id="CHEBI:74257"/>
        <dbReference type="ChEBI" id="CHEBI:456215"/>
        <dbReference type="EC" id="2.7.1.180"/>
    </reaction>
</comment>
<evidence type="ECO:0000313" key="13">
    <source>
        <dbReference type="Proteomes" id="UP001154322"/>
    </source>
</evidence>
<dbReference type="EMBL" id="CALYLO010000003">
    <property type="protein sequence ID" value="CAH8245313.1"/>
    <property type="molecule type" value="Genomic_DNA"/>
</dbReference>
<keyword evidence="8 11" id="KW-0460">Magnesium</keyword>
<dbReference type="EC" id="2.7.1.180" evidence="2 11"/>
<evidence type="ECO:0000313" key="12">
    <source>
        <dbReference type="EMBL" id="CAH8245313.1"/>
    </source>
</evidence>
<dbReference type="Pfam" id="PF02424">
    <property type="entry name" value="ApbE"/>
    <property type="match status" value="1"/>
</dbReference>
<accession>A0ABM9G130</accession>
<comment type="caution">
    <text evidence="12">The sequence shown here is derived from an EMBL/GenBank/DDBJ whole genome shotgun (WGS) entry which is preliminary data.</text>
</comment>
<dbReference type="RefSeq" id="WP_213427019.1">
    <property type="nucleotide sequence ID" value="NZ_AP031286.1"/>
</dbReference>
<name>A0ABM9G130_9BACL</name>
<dbReference type="PIRSF" id="PIRSF006268">
    <property type="entry name" value="ApbE"/>
    <property type="match status" value="1"/>
</dbReference>
<dbReference type="SUPFAM" id="SSF143631">
    <property type="entry name" value="ApbE-like"/>
    <property type="match status" value="1"/>
</dbReference>
<dbReference type="Proteomes" id="UP001154322">
    <property type="component" value="Unassembled WGS sequence"/>
</dbReference>
<dbReference type="InterPro" id="IPR024932">
    <property type="entry name" value="ApbE"/>
</dbReference>
<keyword evidence="6 11" id="KW-0479">Metal-binding</keyword>
<evidence type="ECO:0000256" key="3">
    <source>
        <dbReference type="ARBA" id="ARBA00016337"/>
    </source>
</evidence>
<evidence type="ECO:0000256" key="5">
    <source>
        <dbReference type="ARBA" id="ARBA00022679"/>
    </source>
</evidence>
<evidence type="ECO:0000256" key="9">
    <source>
        <dbReference type="ARBA" id="ARBA00031306"/>
    </source>
</evidence>
<dbReference type="GO" id="GO:0016740">
    <property type="term" value="F:transferase activity"/>
    <property type="evidence" value="ECO:0007669"/>
    <property type="project" value="UniProtKB-KW"/>
</dbReference>
<dbReference type="PANTHER" id="PTHR30040:SF2">
    <property type="entry name" value="FAD:PROTEIN FMN TRANSFERASE"/>
    <property type="match status" value="1"/>
</dbReference>
<keyword evidence="4 11" id="KW-0285">Flavoprotein</keyword>
<evidence type="ECO:0000256" key="6">
    <source>
        <dbReference type="ARBA" id="ARBA00022723"/>
    </source>
</evidence>
<evidence type="ECO:0000256" key="4">
    <source>
        <dbReference type="ARBA" id="ARBA00022630"/>
    </source>
</evidence>
<gene>
    <name evidence="12" type="ORF">WJ0W_002548</name>
</gene>